<name>A0A1K0FQR1_9ACTN</name>
<dbReference type="EMBL" id="MEIA01000065">
    <property type="protein sequence ID" value="OJF15165.1"/>
    <property type="molecule type" value="Genomic_DNA"/>
</dbReference>
<protein>
    <submittedName>
        <fullName evidence="1">Uncharacterized protein</fullName>
    </submittedName>
</protein>
<evidence type="ECO:0000313" key="2">
    <source>
        <dbReference type="EMBL" id="OJF15711.1"/>
    </source>
</evidence>
<evidence type="ECO:0000313" key="3">
    <source>
        <dbReference type="Proteomes" id="UP000182486"/>
    </source>
</evidence>
<organism evidence="1 3">
    <name type="scientific">Couchioplanes caeruleus subsp. caeruleus</name>
    <dbReference type="NCBI Taxonomy" id="56427"/>
    <lineage>
        <taxon>Bacteria</taxon>
        <taxon>Bacillati</taxon>
        <taxon>Actinomycetota</taxon>
        <taxon>Actinomycetes</taxon>
        <taxon>Micromonosporales</taxon>
        <taxon>Micromonosporaceae</taxon>
        <taxon>Couchioplanes</taxon>
    </lineage>
</organism>
<proteinExistence type="predicted"/>
<dbReference type="Proteomes" id="UP000182486">
    <property type="component" value="Unassembled WGS sequence"/>
</dbReference>
<dbReference type="EMBL" id="MEIA01000013">
    <property type="protein sequence ID" value="OJF15711.1"/>
    <property type="molecule type" value="Genomic_DNA"/>
</dbReference>
<dbReference type="AlphaFoldDB" id="A0A1K0FQR1"/>
<evidence type="ECO:0000313" key="1">
    <source>
        <dbReference type="EMBL" id="OJF15165.1"/>
    </source>
</evidence>
<keyword evidence="3" id="KW-1185">Reference proteome</keyword>
<gene>
    <name evidence="2" type="ORF">BG844_03000</name>
    <name evidence="1" type="ORF">BG844_05950</name>
</gene>
<reference evidence="1 3" key="1">
    <citation type="submission" date="2016-09" db="EMBL/GenBank/DDBJ databases">
        <title>Couchioplanes caeruleus draft genome sequence.</title>
        <authorList>
            <person name="Sheehan J."/>
            <person name="Caffrey P."/>
        </authorList>
    </citation>
    <scope>NUCLEOTIDE SEQUENCE [LARGE SCALE GENOMIC DNA]</scope>
    <source>
        <strain evidence="1 3">DSM 43634</strain>
    </source>
</reference>
<dbReference type="RefSeq" id="WP_071803167.1">
    <property type="nucleotide sequence ID" value="NZ_MEIA01000013.1"/>
</dbReference>
<accession>A0A1K0FQR1</accession>
<sequence>MTLIGEDAAVGSDPLEPPLMAPLRRDLSWAQVQSLTQSVGHQDDPLLQRIRATAAVHRGTRMTKVLSAVQLAGHLAGWLPYGFCYRTCDIAHLRTPEELSVLRTDGAGDQPVAYALRWRATDPRDFEIPMGAVQAGLPALPAHSRIGAMVLGTGFTPSADDLIPEFVTAGFADLPMPANAQLLAYPGTGDEVVLYTYQPEQHGWLRLAGPRWRHLLEGVPGVSPDREYVPCTNAGTARLVGRIGEQEYEAVADPPEDFRVRALTRAARYPVQSLSRRAEQALWRNVPAWVLQRDDTWARLRLVRPDADSVSAVGARCYERGVYEVWAALRELTDHHVAEVPYRLGTSAGPGVAPDPAM</sequence>
<comment type="caution">
    <text evidence="1">The sequence shown here is derived from an EMBL/GenBank/DDBJ whole genome shotgun (WGS) entry which is preliminary data.</text>
</comment>